<evidence type="ECO:0000313" key="2">
    <source>
        <dbReference type="Proteomes" id="UP000028500"/>
    </source>
</evidence>
<keyword evidence="2" id="KW-1185">Reference proteome</keyword>
<protein>
    <submittedName>
        <fullName evidence="1">Uncharacterized protein</fullName>
    </submittedName>
</protein>
<dbReference type="EMBL" id="CBSY010000100">
    <property type="protein sequence ID" value="CDH19156.1"/>
    <property type="molecule type" value="Genomic_DNA"/>
</dbReference>
<dbReference type="AlphaFoldDB" id="A0A077PER4"/>
<evidence type="ECO:0000313" key="1">
    <source>
        <dbReference type="EMBL" id="CDH19156.1"/>
    </source>
</evidence>
<sequence length="31" mass="3915">MSGDKSGLLFYRYKDEFYEYDIRFIDIWEKS</sequence>
<reference evidence="1" key="1">
    <citation type="submission" date="2013-07" db="EMBL/GenBank/DDBJ databases">
        <title>Sub-species coevolution in mutualistic symbiosis.</title>
        <authorList>
            <person name="Murfin K."/>
            <person name="Klassen J."/>
            <person name="Lee M."/>
            <person name="Forst S."/>
            <person name="Stock P."/>
            <person name="Goodrich-Blair H."/>
        </authorList>
    </citation>
    <scope>NUCLEOTIDE SEQUENCE [LARGE SCALE GENOMIC DNA]</scope>
    <source>
        <strain evidence="1">Kraussei Quebec</strain>
    </source>
</reference>
<gene>
    <name evidence="1" type="ORF">XBKQ1_1890003</name>
</gene>
<organism evidence="1 2">
    <name type="scientific">Xenorhabdus bovienii str. kraussei Quebec</name>
    <dbReference type="NCBI Taxonomy" id="1398203"/>
    <lineage>
        <taxon>Bacteria</taxon>
        <taxon>Pseudomonadati</taxon>
        <taxon>Pseudomonadota</taxon>
        <taxon>Gammaproteobacteria</taxon>
        <taxon>Enterobacterales</taxon>
        <taxon>Morganellaceae</taxon>
        <taxon>Xenorhabdus</taxon>
    </lineage>
</organism>
<dbReference type="Proteomes" id="UP000028500">
    <property type="component" value="Unassembled WGS sequence"/>
</dbReference>
<name>A0A077PER4_XENBV</name>
<comment type="caution">
    <text evidence="1">The sequence shown here is derived from an EMBL/GenBank/DDBJ whole genome shotgun (WGS) entry which is preliminary data.</text>
</comment>
<dbReference type="HOGENOM" id="CLU_3399170_0_0_6"/>
<accession>A0A077PER4</accession>
<proteinExistence type="predicted"/>